<dbReference type="PANTHER" id="PTHR30592">
    <property type="entry name" value="FORMATE DEHYDROGENASE"/>
    <property type="match status" value="1"/>
</dbReference>
<keyword evidence="1 3" id="KW-0963">Cytoplasm</keyword>
<dbReference type="Gene3D" id="3.10.20.10">
    <property type="match status" value="1"/>
</dbReference>
<accession>A0A7T4EFG4</accession>
<dbReference type="GO" id="GO:0016783">
    <property type="term" value="F:sulfurtransferase activity"/>
    <property type="evidence" value="ECO:0007669"/>
    <property type="project" value="InterPro"/>
</dbReference>
<dbReference type="NCBIfam" id="NF001943">
    <property type="entry name" value="PRK00724.1-2"/>
    <property type="match status" value="1"/>
</dbReference>
<dbReference type="PIRSF" id="PIRSF015626">
    <property type="entry name" value="FdhD"/>
    <property type="match status" value="1"/>
</dbReference>
<dbReference type="AlphaFoldDB" id="A0A7T4EFG4"/>
<keyword evidence="2 3" id="KW-0501">Molybdenum cofactor biosynthesis</keyword>
<dbReference type="GO" id="GO:0097163">
    <property type="term" value="F:sulfur carrier activity"/>
    <property type="evidence" value="ECO:0007669"/>
    <property type="project" value="UniProtKB-UniRule"/>
</dbReference>
<evidence type="ECO:0000313" key="4">
    <source>
        <dbReference type="EMBL" id="QQB46438.1"/>
    </source>
</evidence>
<dbReference type="GO" id="GO:0006777">
    <property type="term" value="P:Mo-molybdopterin cofactor biosynthetic process"/>
    <property type="evidence" value="ECO:0007669"/>
    <property type="project" value="UniProtKB-UniRule"/>
</dbReference>
<evidence type="ECO:0000256" key="2">
    <source>
        <dbReference type="ARBA" id="ARBA00023150"/>
    </source>
</evidence>
<dbReference type="GO" id="GO:0005737">
    <property type="term" value="C:cytoplasm"/>
    <property type="evidence" value="ECO:0007669"/>
    <property type="project" value="UniProtKB-SubCell"/>
</dbReference>
<dbReference type="RefSeq" id="WP_005390500.1">
    <property type="nucleotide sequence ID" value="NZ_CP066007.1"/>
</dbReference>
<dbReference type="Pfam" id="PF02634">
    <property type="entry name" value="FdhD-NarQ"/>
    <property type="match status" value="1"/>
</dbReference>
<comment type="subcellular location">
    <subcellularLocation>
        <location evidence="3">Cytoplasm</location>
    </subcellularLocation>
</comment>
<dbReference type="GeneID" id="92759259"/>
<comment type="similarity">
    <text evidence="3">Belongs to the FdhD family.</text>
</comment>
<organism evidence="4 5">
    <name type="scientific">Corynebacterium glucuronolyticum</name>
    <dbReference type="NCBI Taxonomy" id="39791"/>
    <lineage>
        <taxon>Bacteria</taxon>
        <taxon>Bacillati</taxon>
        <taxon>Actinomycetota</taxon>
        <taxon>Actinomycetes</taxon>
        <taxon>Mycobacteriales</taxon>
        <taxon>Corynebacteriaceae</taxon>
        <taxon>Corynebacterium</taxon>
    </lineage>
</organism>
<keyword evidence="4" id="KW-0808">Transferase</keyword>
<dbReference type="InterPro" id="IPR003786">
    <property type="entry name" value="FdhD"/>
</dbReference>
<dbReference type="OrthoDB" id="3197277at2"/>
<evidence type="ECO:0000313" key="5">
    <source>
        <dbReference type="Proteomes" id="UP000596145"/>
    </source>
</evidence>
<dbReference type="InterPro" id="IPR016193">
    <property type="entry name" value="Cytidine_deaminase-like"/>
</dbReference>
<dbReference type="SUPFAM" id="SSF53927">
    <property type="entry name" value="Cytidine deaminase-like"/>
    <property type="match status" value="1"/>
</dbReference>
<dbReference type="HAMAP" id="MF_00187">
    <property type="entry name" value="FdhD"/>
    <property type="match status" value="1"/>
</dbReference>
<sequence length="301" mass="31731">MGRITTGFPVTQVEIHDDGTYGTDTRADTVIVEEPLEIRVNGTSLTTTMRTPGHDIELAHGFLFSEGLIASKEEISTARYCAGTTPDGVNTYNVLDVDMPNGLLEVAAGTADDAARPITLGKDIPTVDALRRRTLTTSACGVCGTASIEQLTKRLPFAFTPQAFNPAVLVKLPAVARKQQVAFRKTGGSHAASLFLPNTNGGFDLHVLREDVGRHNALDKVIGSLLLGDALPARDALIVMSSRASFELVQKALMAGIPGLVAVGAPTSLAVELARSEGFFLAGFAKPDRLNVYSGELATGA</sequence>
<reference evidence="4 5" key="1">
    <citation type="submission" date="2020-12" db="EMBL/GenBank/DDBJ databases">
        <title>FDA dAtabase for Regulatory Grade micrObial Sequences (FDA-ARGOS): Supporting development and validation of Infectious Disease Dx tests.</title>
        <authorList>
            <person name="Sproer C."/>
            <person name="Gronow S."/>
            <person name="Severitt S."/>
            <person name="Schroder I."/>
            <person name="Tallon L."/>
            <person name="Sadzewicz L."/>
            <person name="Zhao X."/>
            <person name="Boylan J."/>
            <person name="Ott S."/>
            <person name="Bowen H."/>
            <person name="Vavikolanu K."/>
            <person name="Mehta A."/>
            <person name="Aluvathingal J."/>
            <person name="Nadendla S."/>
            <person name="Lowell S."/>
            <person name="Myers T."/>
            <person name="Yan Y."/>
            <person name="Sichtig H."/>
        </authorList>
    </citation>
    <scope>NUCLEOTIDE SEQUENCE [LARGE SCALE GENOMIC DNA]</scope>
    <source>
        <strain evidence="4 5">FDAARGOS_1053</strain>
    </source>
</reference>
<gene>
    <name evidence="3 4" type="primary">fdhD</name>
    <name evidence="4" type="ORF">I6I10_00290</name>
</gene>
<proteinExistence type="inferred from homology"/>
<dbReference type="PANTHER" id="PTHR30592:SF1">
    <property type="entry name" value="SULFUR CARRIER PROTEIN FDHD"/>
    <property type="match status" value="1"/>
</dbReference>
<evidence type="ECO:0000256" key="3">
    <source>
        <dbReference type="HAMAP-Rule" id="MF_00187"/>
    </source>
</evidence>
<feature type="active site" description="Cysteine persulfide intermediate" evidence="3">
    <location>
        <position position="140"/>
    </location>
</feature>
<dbReference type="Proteomes" id="UP000596145">
    <property type="component" value="Chromosome"/>
</dbReference>
<name>A0A7T4EFG4_9CORY</name>
<dbReference type="Gene3D" id="3.40.140.10">
    <property type="entry name" value="Cytidine Deaminase, domain 2"/>
    <property type="match status" value="1"/>
</dbReference>
<evidence type="ECO:0000256" key="1">
    <source>
        <dbReference type="ARBA" id="ARBA00022490"/>
    </source>
</evidence>
<comment type="function">
    <text evidence="3">Required for formate dehydrogenase (FDH) activity. Acts as a sulfur carrier protein that transfers sulfur from IscS to the molybdenum cofactor prior to its insertion into FDH.</text>
</comment>
<protein>
    <recommendedName>
        <fullName evidence="3">Sulfur carrier protein FdhD</fullName>
    </recommendedName>
</protein>
<dbReference type="EMBL" id="CP066007">
    <property type="protein sequence ID" value="QQB46438.1"/>
    <property type="molecule type" value="Genomic_DNA"/>
</dbReference>
<feature type="binding site" evidence="3">
    <location>
        <begin position="284"/>
        <end position="289"/>
    </location>
    <ligand>
        <name>Mo-bis(molybdopterin guanine dinucleotide)</name>
        <dbReference type="ChEBI" id="CHEBI:60539"/>
    </ligand>
</feature>